<feature type="chain" id="PRO_5042910875" evidence="1">
    <location>
        <begin position="18"/>
        <end position="154"/>
    </location>
</feature>
<feature type="signal peptide" evidence="1">
    <location>
        <begin position="1"/>
        <end position="17"/>
    </location>
</feature>
<organism evidence="2 3">
    <name type="scientific">Pseudopithomyces chartarum</name>
    <dbReference type="NCBI Taxonomy" id="1892770"/>
    <lineage>
        <taxon>Eukaryota</taxon>
        <taxon>Fungi</taxon>
        <taxon>Dikarya</taxon>
        <taxon>Ascomycota</taxon>
        <taxon>Pezizomycotina</taxon>
        <taxon>Dothideomycetes</taxon>
        <taxon>Pleosporomycetidae</taxon>
        <taxon>Pleosporales</taxon>
        <taxon>Massarineae</taxon>
        <taxon>Didymosphaeriaceae</taxon>
        <taxon>Pseudopithomyces</taxon>
    </lineage>
</organism>
<sequence>MDMVTLIIFMLSAVVMGLPHVGMLDTPDVRDVGLIFDDINFKGNSTFLVEVKENPTCIPINIDSHGNPQGQEIFSVQVCKPTTCAFFTGVNCTANSTGVFSVSCEGPGDVPNHKSGEVFKSYICGKDISRTINLEGSVSLATVPHDSSPNSGMV</sequence>
<proteinExistence type="predicted"/>
<keyword evidence="3" id="KW-1185">Reference proteome</keyword>
<evidence type="ECO:0000313" key="2">
    <source>
        <dbReference type="EMBL" id="KAK3216739.1"/>
    </source>
</evidence>
<evidence type="ECO:0000256" key="1">
    <source>
        <dbReference type="SAM" id="SignalP"/>
    </source>
</evidence>
<dbReference type="EMBL" id="WVTA01000001">
    <property type="protein sequence ID" value="KAK3216739.1"/>
    <property type="molecule type" value="Genomic_DNA"/>
</dbReference>
<accession>A0AAN6M5N4</accession>
<protein>
    <submittedName>
        <fullName evidence="2">Uncharacterized protein</fullName>
    </submittedName>
</protein>
<keyword evidence="1" id="KW-0732">Signal</keyword>
<dbReference type="Proteomes" id="UP001280581">
    <property type="component" value="Unassembled WGS sequence"/>
</dbReference>
<name>A0AAN6M5N4_9PLEO</name>
<comment type="caution">
    <text evidence="2">The sequence shown here is derived from an EMBL/GenBank/DDBJ whole genome shotgun (WGS) entry which is preliminary data.</text>
</comment>
<gene>
    <name evidence="2" type="ORF">GRF29_1g823987</name>
</gene>
<evidence type="ECO:0000313" key="3">
    <source>
        <dbReference type="Proteomes" id="UP001280581"/>
    </source>
</evidence>
<dbReference type="AlphaFoldDB" id="A0AAN6M5N4"/>
<reference evidence="2 3" key="1">
    <citation type="submission" date="2021-02" db="EMBL/GenBank/DDBJ databases">
        <title>Genome assembly of Pseudopithomyces chartarum.</title>
        <authorList>
            <person name="Jauregui R."/>
            <person name="Singh J."/>
            <person name="Voisey C."/>
        </authorList>
    </citation>
    <scope>NUCLEOTIDE SEQUENCE [LARGE SCALE GENOMIC DNA]</scope>
    <source>
        <strain evidence="2 3">AGR01</strain>
    </source>
</reference>